<dbReference type="EMBL" id="JAQIZT010000007">
    <property type="protein sequence ID" value="KAJ6991024.1"/>
    <property type="molecule type" value="Genomic_DNA"/>
</dbReference>
<accession>A0AAD6VXF3</accession>
<keyword evidence="3" id="KW-1185">Reference proteome</keyword>
<dbReference type="EMBL" id="JAQIZT010000007">
    <property type="protein sequence ID" value="KAJ6991668.1"/>
    <property type="molecule type" value="Genomic_DNA"/>
</dbReference>
<gene>
    <name evidence="1" type="ORF">NC653_019295</name>
    <name evidence="2" type="ORF">NC653_019745</name>
</gene>
<dbReference type="AlphaFoldDB" id="A0AAD6VXF3"/>
<evidence type="ECO:0000313" key="1">
    <source>
        <dbReference type="EMBL" id="KAJ6991024.1"/>
    </source>
</evidence>
<sequence length="140" mass="16152">MHRGACQPTKIVIPVEQTTVVPFRLVRWLLNKMNNSNTILNKELNLATSNVFPLRKLKTRNNVLSRKNLHSAVISRQKMPVQALPLLQKERYWKSGMEEQVITAETVWKSGMEVRDLELSNPYPFDITLRDTCIIPISPN</sequence>
<name>A0AAD6VXF3_9ROSI</name>
<evidence type="ECO:0000313" key="3">
    <source>
        <dbReference type="Proteomes" id="UP001164929"/>
    </source>
</evidence>
<proteinExistence type="predicted"/>
<organism evidence="1 3">
    <name type="scientific">Populus alba x Populus x berolinensis</name>
    <dbReference type="NCBI Taxonomy" id="444605"/>
    <lineage>
        <taxon>Eukaryota</taxon>
        <taxon>Viridiplantae</taxon>
        <taxon>Streptophyta</taxon>
        <taxon>Embryophyta</taxon>
        <taxon>Tracheophyta</taxon>
        <taxon>Spermatophyta</taxon>
        <taxon>Magnoliopsida</taxon>
        <taxon>eudicotyledons</taxon>
        <taxon>Gunneridae</taxon>
        <taxon>Pentapetalae</taxon>
        <taxon>rosids</taxon>
        <taxon>fabids</taxon>
        <taxon>Malpighiales</taxon>
        <taxon>Salicaceae</taxon>
        <taxon>Saliceae</taxon>
        <taxon>Populus</taxon>
    </lineage>
</organism>
<reference evidence="1" key="1">
    <citation type="journal article" date="2023" name="Mol. Ecol. Resour.">
        <title>Chromosome-level genome assembly of a triploid poplar Populus alba 'Berolinensis'.</title>
        <authorList>
            <person name="Chen S."/>
            <person name="Yu Y."/>
            <person name="Wang X."/>
            <person name="Wang S."/>
            <person name="Zhang T."/>
            <person name="Zhou Y."/>
            <person name="He R."/>
            <person name="Meng N."/>
            <person name="Wang Y."/>
            <person name="Liu W."/>
            <person name="Liu Z."/>
            <person name="Liu J."/>
            <person name="Guo Q."/>
            <person name="Huang H."/>
            <person name="Sederoff R.R."/>
            <person name="Wang G."/>
            <person name="Qu G."/>
            <person name="Chen S."/>
        </authorList>
    </citation>
    <scope>NUCLEOTIDE SEQUENCE</scope>
    <source>
        <strain evidence="1">SC-2020</strain>
    </source>
</reference>
<comment type="caution">
    <text evidence="1">The sequence shown here is derived from an EMBL/GenBank/DDBJ whole genome shotgun (WGS) entry which is preliminary data.</text>
</comment>
<evidence type="ECO:0000313" key="2">
    <source>
        <dbReference type="EMBL" id="KAJ6991668.1"/>
    </source>
</evidence>
<dbReference type="Proteomes" id="UP001164929">
    <property type="component" value="Chromosome 7"/>
</dbReference>
<protein>
    <submittedName>
        <fullName evidence="1">Uncharacterized protein</fullName>
    </submittedName>
</protein>